<feature type="compositionally biased region" description="Polar residues" evidence="1">
    <location>
        <begin position="277"/>
        <end position="288"/>
    </location>
</feature>
<feature type="compositionally biased region" description="Basic residues" evidence="1">
    <location>
        <begin position="40"/>
        <end position="50"/>
    </location>
</feature>
<keyword evidence="3" id="KW-1185">Reference proteome</keyword>
<dbReference type="Proteomes" id="UP001066276">
    <property type="component" value="Chromosome 7"/>
</dbReference>
<name>A0AAV7PY08_PLEWA</name>
<reference evidence="2" key="1">
    <citation type="journal article" date="2022" name="bioRxiv">
        <title>Sequencing and chromosome-scale assembly of the giantPleurodeles waltlgenome.</title>
        <authorList>
            <person name="Brown T."/>
            <person name="Elewa A."/>
            <person name="Iarovenko S."/>
            <person name="Subramanian E."/>
            <person name="Araus A.J."/>
            <person name="Petzold A."/>
            <person name="Susuki M."/>
            <person name="Suzuki K.-i.T."/>
            <person name="Hayashi T."/>
            <person name="Toyoda A."/>
            <person name="Oliveira C."/>
            <person name="Osipova E."/>
            <person name="Leigh N.D."/>
            <person name="Simon A."/>
            <person name="Yun M.H."/>
        </authorList>
    </citation>
    <scope>NUCLEOTIDE SEQUENCE</scope>
    <source>
        <strain evidence="2">20211129_DDA</strain>
        <tissue evidence="2">Liver</tissue>
    </source>
</reference>
<comment type="caution">
    <text evidence="2">The sequence shown here is derived from an EMBL/GenBank/DDBJ whole genome shotgun (WGS) entry which is preliminary data.</text>
</comment>
<organism evidence="2 3">
    <name type="scientific">Pleurodeles waltl</name>
    <name type="common">Iberian ribbed newt</name>
    <dbReference type="NCBI Taxonomy" id="8319"/>
    <lineage>
        <taxon>Eukaryota</taxon>
        <taxon>Metazoa</taxon>
        <taxon>Chordata</taxon>
        <taxon>Craniata</taxon>
        <taxon>Vertebrata</taxon>
        <taxon>Euteleostomi</taxon>
        <taxon>Amphibia</taxon>
        <taxon>Batrachia</taxon>
        <taxon>Caudata</taxon>
        <taxon>Salamandroidea</taxon>
        <taxon>Salamandridae</taxon>
        <taxon>Pleurodelinae</taxon>
        <taxon>Pleurodeles</taxon>
    </lineage>
</organism>
<dbReference type="EMBL" id="JANPWB010000011">
    <property type="protein sequence ID" value="KAJ1132099.1"/>
    <property type="molecule type" value="Genomic_DNA"/>
</dbReference>
<gene>
    <name evidence="2" type="ORF">NDU88_010429</name>
</gene>
<accession>A0AAV7PY08</accession>
<feature type="region of interest" description="Disordered" evidence="1">
    <location>
        <begin position="35"/>
        <end position="67"/>
    </location>
</feature>
<protein>
    <submittedName>
        <fullName evidence="2">Uncharacterized protein</fullName>
    </submittedName>
</protein>
<evidence type="ECO:0000313" key="2">
    <source>
        <dbReference type="EMBL" id="KAJ1132099.1"/>
    </source>
</evidence>
<evidence type="ECO:0000313" key="3">
    <source>
        <dbReference type="Proteomes" id="UP001066276"/>
    </source>
</evidence>
<feature type="region of interest" description="Disordered" evidence="1">
    <location>
        <begin position="274"/>
        <end position="311"/>
    </location>
</feature>
<sequence length="311" mass="35748">MAECRESGFTQAKLFIPSPEAFLAKTTKPEEAFSFTSNKSKGHKSVHCKHGKPDKFQTDQNCNTEPQVPKKRADIGYVTHAAFEELDKKKEPLMQEGARQMRRDKAVQEKIEKLETLKKREKLFLWHSFFLSEYYKTKTIPRGFRVLQSGVEHLQALPEINKQLCAVTNKCSFDLMLLTLERAIKEAEKLASLIALLEEALEKLVSPDHCAQIKRNIEAKVSTFEDNLTDTLKKKYQRDVGDYLANKVYSWKHEEEFRCVFPLSTSDFDCATKDRTISSGPVPTSTSPRMPEVKPHKKTRRGRRGQKKHAN</sequence>
<feature type="compositionally biased region" description="Basic residues" evidence="1">
    <location>
        <begin position="295"/>
        <end position="311"/>
    </location>
</feature>
<evidence type="ECO:0000256" key="1">
    <source>
        <dbReference type="SAM" id="MobiDB-lite"/>
    </source>
</evidence>
<proteinExistence type="predicted"/>
<dbReference type="AlphaFoldDB" id="A0AAV7PY08"/>